<protein>
    <submittedName>
        <fullName evidence="1">Uncharacterized protein</fullName>
    </submittedName>
</protein>
<keyword evidence="2" id="KW-1185">Reference proteome</keyword>
<dbReference type="Proteomes" id="UP001163603">
    <property type="component" value="Chromosome 13"/>
</dbReference>
<dbReference type="EMBL" id="CM047748">
    <property type="protein sequence ID" value="KAJ0014694.1"/>
    <property type="molecule type" value="Genomic_DNA"/>
</dbReference>
<evidence type="ECO:0000313" key="2">
    <source>
        <dbReference type="Proteomes" id="UP001163603"/>
    </source>
</evidence>
<organism evidence="1 2">
    <name type="scientific">Pistacia integerrima</name>
    <dbReference type="NCBI Taxonomy" id="434235"/>
    <lineage>
        <taxon>Eukaryota</taxon>
        <taxon>Viridiplantae</taxon>
        <taxon>Streptophyta</taxon>
        <taxon>Embryophyta</taxon>
        <taxon>Tracheophyta</taxon>
        <taxon>Spermatophyta</taxon>
        <taxon>Magnoliopsida</taxon>
        <taxon>eudicotyledons</taxon>
        <taxon>Gunneridae</taxon>
        <taxon>Pentapetalae</taxon>
        <taxon>rosids</taxon>
        <taxon>malvids</taxon>
        <taxon>Sapindales</taxon>
        <taxon>Anacardiaceae</taxon>
        <taxon>Pistacia</taxon>
    </lineage>
</organism>
<name>A0ACC0XBN7_9ROSI</name>
<accession>A0ACC0XBN7</accession>
<sequence>MRLPRNETCSEEIEEIVKAIQNLASASLLCKIVGTLRCDYWPALTTPSHKSQRPGHNCYERAGK</sequence>
<comment type="caution">
    <text evidence="1">The sequence shown here is derived from an EMBL/GenBank/DDBJ whole genome shotgun (WGS) entry which is preliminary data.</text>
</comment>
<proteinExistence type="predicted"/>
<gene>
    <name evidence="1" type="ORF">Pint_19658</name>
</gene>
<reference evidence="2" key="1">
    <citation type="journal article" date="2023" name="G3 (Bethesda)">
        <title>Genome assembly and association tests identify interacting loci associated with vigor, precocity, and sex in interspecific pistachio rootstocks.</title>
        <authorList>
            <person name="Palmer W."/>
            <person name="Jacygrad E."/>
            <person name="Sagayaradj S."/>
            <person name="Cavanaugh K."/>
            <person name="Han R."/>
            <person name="Bertier L."/>
            <person name="Beede B."/>
            <person name="Kafkas S."/>
            <person name="Golino D."/>
            <person name="Preece J."/>
            <person name="Michelmore R."/>
        </authorList>
    </citation>
    <scope>NUCLEOTIDE SEQUENCE [LARGE SCALE GENOMIC DNA]</scope>
</reference>
<evidence type="ECO:0000313" key="1">
    <source>
        <dbReference type="EMBL" id="KAJ0014694.1"/>
    </source>
</evidence>